<accession>A0A915HYF5</accession>
<sequence length="184" mass="19723">MTISGACSLKTNSVRDGSLSKPTDLSALKLRKFVAMYDDFFDGVAIGCSSLKTSSVFDGSLSFCDTTEQQDLKDTICITGGARQAKNFDFSLEIAGVREFIGEYLVVSSLNLVDGWADNLSSTACRLIKKCHKLSLIGGCADGSFSKIASSRTRSPFLLVVAAETLDENGPPDKKAIVLRARNC</sequence>
<name>A0A915HYF5_ROMCU</name>
<protein>
    <submittedName>
        <fullName evidence="2">Uncharacterized protein</fullName>
    </submittedName>
</protein>
<organism evidence="1 2">
    <name type="scientific">Romanomermis culicivorax</name>
    <name type="common">Nematode worm</name>
    <dbReference type="NCBI Taxonomy" id="13658"/>
    <lineage>
        <taxon>Eukaryota</taxon>
        <taxon>Metazoa</taxon>
        <taxon>Ecdysozoa</taxon>
        <taxon>Nematoda</taxon>
        <taxon>Enoplea</taxon>
        <taxon>Dorylaimia</taxon>
        <taxon>Mermithida</taxon>
        <taxon>Mermithoidea</taxon>
        <taxon>Mermithidae</taxon>
        <taxon>Romanomermis</taxon>
    </lineage>
</organism>
<dbReference type="AlphaFoldDB" id="A0A915HYF5"/>
<dbReference type="Proteomes" id="UP000887565">
    <property type="component" value="Unplaced"/>
</dbReference>
<dbReference type="WBParaSite" id="nRc.2.0.1.t06306-RA">
    <property type="protein sequence ID" value="nRc.2.0.1.t06306-RA"/>
    <property type="gene ID" value="nRc.2.0.1.g06306"/>
</dbReference>
<keyword evidence="1" id="KW-1185">Reference proteome</keyword>
<proteinExistence type="predicted"/>
<evidence type="ECO:0000313" key="2">
    <source>
        <dbReference type="WBParaSite" id="nRc.2.0.1.t06306-RA"/>
    </source>
</evidence>
<evidence type="ECO:0000313" key="1">
    <source>
        <dbReference type="Proteomes" id="UP000887565"/>
    </source>
</evidence>
<reference evidence="2" key="1">
    <citation type="submission" date="2022-11" db="UniProtKB">
        <authorList>
            <consortium name="WormBaseParasite"/>
        </authorList>
    </citation>
    <scope>IDENTIFICATION</scope>
</reference>